<proteinExistence type="predicted"/>
<evidence type="ECO:0000313" key="3">
    <source>
        <dbReference type="Proteomes" id="UP000801492"/>
    </source>
</evidence>
<feature type="compositionally biased region" description="Acidic residues" evidence="1">
    <location>
        <begin position="13"/>
        <end position="35"/>
    </location>
</feature>
<feature type="region of interest" description="Disordered" evidence="1">
    <location>
        <begin position="1"/>
        <end position="40"/>
    </location>
</feature>
<dbReference type="PANTHER" id="PTHR46114:SF1">
    <property type="entry name" value="ZAD DOMAIN-CONTAINING PROTEIN"/>
    <property type="match status" value="1"/>
</dbReference>
<gene>
    <name evidence="2" type="ORF">ILUMI_06985</name>
</gene>
<protein>
    <submittedName>
        <fullName evidence="2">Uncharacterized protein</fullName>
    </submittedName>
</protein>
<dbReference type="EMBL" id="VTPC01002989">
    <property type="protein sequence ID" value="KAF2899198.1"/>
    <property type="molecule type" value="Genomic_DNA"/>
</dbReference>
<feature type="compositionally biased region" description="Basic and acidic residues" evidence="1">
    <location>
        <begin position="1"/>
        <end position="12"/>
    </location>
</feature>
<dbReference type="OrthoDB" id="6729334at2759"/>
<reference evidence="2" key="1">
    <citation type="submission" date="2019-08" db="EMBL/GenBank/DDBJ databases">
        <title>The genome of the North American firefly Photinus pyralis.</title>
        <authorList>
            <consortium name="Photinus pyralis genome working group"/>
            <person name="Fallon T.R."/>
            <person name="Sander Lower S.E."/>
            <person name="Weng J.-K."/>
        </authorList>
    </citation>
    <scope>NUCLEOTIDE SEQUENCE</scope>
    <source>
        <strain evidence="2">TRF0915ILg1</strain>
        <tissue evidence="2">Whole body</tissue>
    </source>
</reference>
<organism evidence="2 3">
    <name type="scientific">Ignelater luminosus</name>
    <name type="common">Cucubano</name>
    <name type="synonym">Pyrophorus luminosus</name>
    <dbReference type="NCBI Taxonomy" id="2038154"/>
    <lineage>
        <taxon>Eukaryota</taxon>
        <taxon>Metazoa</taxon>
        <taxon>Ecdysozoa</taxon>
        <taxon>Arthropoda</taxon>
        <taxon>Hexapoda</taxon>
        <taxon>Insecta</taxon>
        <taxon>Pterygota</taxon>
        <taxon>Neoptera</taxon>
        <taxon>Endopterygota</taxon>
        <taxon>Coleoptera</taxon>
        <taxon>Polyphaga</taxon>
        <taxon>Elateriformia</taxon>
        <taxon>Elateroidea</taxon>
        <taxon>Elateridae</taxon>
        <taxon>Agrypninae</taxon>
        <taxon>Pyrophorini</taxon>
        <taxon>Ignelater</taxon>
    </lineage>
</organism>
<sequence length="212" mass="24319">MEILENDVKQNEEKEDSDEEFDSIENEIEESEEEYVPAGENKVPILFTQNDLNNLIRRYAMPKDASEDLISELKSRNLVVPGTREPEKDSSLVLLSSLASCVYGIVEIVEITTKKQWPQRVALNPGEHNVIEEPLLDSSKILLPSLHIKLGLIKQCVKALDKRSKWFRYIVEQFPELSNTRLKKGTFSGPQIRKMLRNKKYIATMTNTKKAT</sequence>
<accession>A0A8K0D4C6</accession>
<keyword evidence="3" id="KW-1185">Reference proteome</keyword>
<dbReference type="Proteomes" id="UP000801492">
    <property type="component" value="Unassembled WGS sequence"/>
</dbReference>
<evidence type="ECO:0000313" key="2">
    <source>
        <dbReference type="EMBL" id="KAF2899198.1"/>
    </source>
</evidence>
<dbReference type="AlphaFoldDB" id="A0A8K0D4C6"/>
<comment type="caution">
    <text evidence="2">The sequence shown here is derived from an EMBL/GenBank/DDBJ whole genome shotgun (WGS) entry which is preliminary data.</text>
</comment>
<name>A0A8K0D4C6_IGNLU</name>
<dbReference type="PANTHER" id="PTHR46114">
    <property type="entry name" value="APPLE DOMAIN-CONTAINING PROTEIN"/>
    <property type="match status" value="1"/>
</dbReference>
<evidence type="ECO:0000256" key="1">
    <source>
        <dbReference type="SAM" id="MobiDB-lite"/>
    </source>
</evidence>